<feature type="domain" description="N-acetyltransferase" evidence="6">
    <location>
        <begin position="1"/>
        <end position="147"/>
    </location>
</feature>
<evidence type="ECO:0000313" key="8">
    <source>
        <dbReference type="Proteomes" id="UP001596138"/>
    </source>
</evidence>
<dbReference type="PROSITE" id="PS51186">
    <property type="entry name" value="GNAT"/>
    <property type="match status" value="1"/>
</dbReference>
<dbReference type="PANTHER" id="PTHR43420">
    <property type="entry name" value="ACETYLTRANSFERASE"/>
    <property type="match status" value="1"/>
</dbReference>
<dbReference type="Proteomes" id="UP001596138">
    <property type="component" value="Unassembled WGS sequence"/>
</dbReference>
<evidence type="ECO:0000259" key="6">
    <source>
        <dbReference type="PROSITE" id="PS51186"/>
    </source>
</evidence>
<comment type="catalytic activity">
    <reaction evidence="5">
        <text>N-terminal L-alanyl-[ribosomal protein bS18] + acetyl-CoA = N-terminal N(alpha)-acetyl-L-alanyl-[ribosomal protein bS18] + CoA + H(+)</text>
        <dbReference type="Rhea" id="RHEA:43756"/>
        <dbReference type="Rhea" id="RHEA-COMP:10676"/>
        <dbReference type="Rhea" id="RHEA-COMP:10677"/>
        <dbReference type="ChEBI" id="CHEBI:15378"/>
        <dbReference type="ChEBI" id="CHEBI:57287"/>
        <dbReference type="ChEBI" id="CHEBI:57288"/>
        <dbReference type="ChEBI" id="CHEBI:64718"/>
        <dbReference type="ChEBI" id="CHEBI:83683"/>
        <dbReference type="EC" id="2.3.1.266"/>
    </reaction>
</comment>
<evidence type="ECO:0000256" key="5">
    <source>
        <dbReference type="RuleBase" id="RU363094"/>
    </source>
</evidence>
<gene>
    <name evidence="7" type="primary">rimI</name>
    <name evidence="7" type="ORF">ACFQGU_05010</name>
</gene>
<dbReference type="NCBIfam" id="TIGR01575">
    <property type="entry name" value="rimI"/>
    <property type="match status" value="1"/>
</dbReference>
<dbReference type="RefSeq" id="WP_386764343.1">
    <property type="nucleotide sequence ID" value="NZ_JBHSTI010000008.1"/>
</dbReference>
<evidence type="ECO:0000256" key="1">
    <source>
        <dbReference type="ARBA" id="ARBA00005395"/>
    </source>
</evidence>
<sequence length="153" mass="17338">MSLRPMRWWDVAACAALERELFEHAPWSEEQFWGELAHVPETRWFAVHEDDAGIDGYVCLAAVPPEGDVQTIAVAPRSQGRGLGRSLLEALLGEAERRGCTQVFLEVLDTNEPAIALYEKHGFERQGRRRDYYGPGVDALVMRRRFRDAEVPA</sequence>
<dbReference type="InterPro" id="IPR050680">
    <property type="entry name" value="YpeA/RimI_acetyltransf"/>
</dbReference>
<keyword evidence="4 7" id="KW-0012">Acyltransferase</keyword>
<name>A0ABW1SXX9_9ACTN</name>
<dbReference type="EC" id="2.3.1.266" evidence="5"/>
<dbReference type="InterPro" id="IPR000182">
    <property type="entry name" value="GNAT_dom"/>
</dbReference>
<accession>A0ABW1SXX9</accession>
<proteinExistence type="inferred from homology"/>
<protein>
    <recommendedName>
        <fullName evidence="5">[Ribosomal protein bS18]-alanine N-acetyltransferase</fullName>
        <ecNumber evidence="5">2.3.1.266</ecNumber>
    </recommendedName>
</protein>
<dbReference type="InterPro" id="IPR016181">
    <property type="entry name" value="Acyl_CoA_acyltransferase"/>
</dbReference>
<dbReference type="SUPFAM" id="SSF55729">
    <property type="entry name" value="Acyl-CoA N-acyltransferases (Nat)"/>
    <property type="match status" value="1"/>
</dbReference>
<keyword evidence="3 7" id="KW-0808">Transferase</keyword>
<organism evidence="7 8">
    <name type="scientific">Longivirga aurantiaca</name>
    <dbReference type="NCBI Taxonomy" id="1837743"/>
    <lineage>
        <taxon>Bacteria</taxon>
        <taxon>Bacillati</taxon>
        <taxon>Actinomycetota</taxon>
        <taxon>Actinomycetes</taxon>
        <taxon>Sporichthyales</taxon>
        <taxon>Sporichthyaceae</taxon>
        <taxon>Longivirga</taxon>
    </lineage>
</organism>
<dbReference type="CDD" id="cd04301">
    <property type="entry name" value="NAT_SF"/>
    <property type="match status" value="1"/>
</dbReference>
<evidence type="ECO:0000256" key="3">
    <source>
        <dbReference type="ARBA" id="ARBA00022679"/>
    </source>
</evidence>
<reference evidence="8" key="1">
    <citation type="journal article" date="2019" name="Int. J. Syst. Evol. Microbiol.">
        <title>The Global Catalogue of Microorganisms (GCM) 10K type strain sequencing project: providing services to taxonomists for standard genome sequencing and annotation.</title>
        <authorList>
            <consortium name="The Broad Institute Genomics Platform"/>
            <consortium name="The Broad Institute Genome Sequencing Center for Infectious Disease"/>
            <person name="Wu L."/>
            <person name="Ma J."/>
        </authorList>
    </citation>
    <scope>NUCLEOTIDE SEQUENCE [LARGE SCALE GENOMIC DNA]</scope>
    <source>
        <strain evidence="8">CGMCC 4.7317</strain>
    </source>
</reference>
<dbReference type="PANTHER" id="PTHR43420:SF12">
    <property type="entry name" value="N-ACETYLTRANSFERASE DOMAIN-CONTAINING PROTEIN"/>
    <property type="match status" value="1"/>
</dbReference>
<keyword evidence="7" id="KW-0687">Ribonucleoprotein</keyword>
<dbReference type="InterPro" id="IPR006464">
    <property type="entry name" value="AcTrfase_RimI/Ard1"/>
</dbReference>
<comment type="function">
    <text evidence="5">Acetylates the N-terminal alanine of ribosomal protein bS18.</text>
</comment>
<comment type="subcellular location">
    <subcellularLocation>
        <location evidence="5">Cytoplasm</location>
    </subcellularLocation>
</comment>
<dbReference type="EMBL" id="JBHSTI010000008">
    <property type="protein sequence ID" value="MFC6237223.1"/>
    <property type="molecule type" value="Genomic_DNA"/>
</dbReference>
<evidence type="ECO:0000256" key="4">
    <source>
        <dbReference type="ARBA" id="ARBA00023315"/>
    </source>
</evidence>
<keyword evidence="2 5" id="KW-0963">Cytoplasm</keyword>
<dbReference type="GO" id="GO:0008999">
    <property type="term" value="F:protein-N-terminal-alanine acetyltransferase activity"/>
    <property type="evidence" value="ECO:0007669"/>
    <property type="project" value="UniProtKB-EC"/>
</dbReference>
<dbReference type="Gene3D" id="3.40.630.30">
    <property type="match status" value="1"/>
</dbReference>
<evidence type="ECO:0000256" key="2">
    <source>
        <dbReference type="ARBA" id="ARBA00022490"/>
    </source>
</evidence>
<comment type="similarity">
    <text evidence="1 5">Belongs to the acetyltransferase family. RimI subfamily.</text>
</comment>
<keyword evidence="7" id="KW-0689">Ribosomal protein</keyword>
<dbReference type="Pfam" id="PF00583">
    <property type="entry name" value="Acetyltransf_1"/>
    <property type="match status" value="1"/>
</dbReference>
<keyword evidence="8" id="KW-1185">Reference proteome</keyword>
<dbReference type="GO" id="GO:0005840">
    <property type="term" value="C:ribosome"/>
    <property type="evidence" value="ECO:0007669"/>
    <property type="project" value="UniProtKB-KW"/>
</dbReference>
<comment type="caution">
    <text evidence="7">The sequence shown here is derived from an EMBL/GenBank/DDBJ whole genome shotgun (WGS) entry which is preliminary data.</text>
</comment>
<evidence type="ECO:0000313" key="7">
    <source>
        <dbReference type="EMBL" id="MFC6237223.1"/>
    </source>
</evidence>